<dbReference type="InterPro" id="IPR036864">
    <property type="entry name" value="Zn2-C6_fun-type_DNA-bd_sf"/>
</dbReference>
<keyword evidence="2" id="KW-0539">Nucleus</keyword>
<dbReference type="PROSITE" id="PS50048">
    <property type="entry name" value="ZN2_CY6_FUNGAL_2"/>
    <property type="match status" value="1"/>
</dbReference>
<dbReference type="GO" id="GO:0045944">
    <property type="term" value="P:positive regulation of transcription by RNA polymerase II"/>
    <property type="evidence" value="ECO:0007669"/>
    <property type="project" value="TreeGrafter"/>
</dbReference>
<keyword evidence="6" id="KW-1185">Reference proteome</keyword>
<dbReference type="InParanoid" id="G3AKR3"/>
<accession>G3AKR3</accession>
<dbReference type="CDD" id="cd00067">
    <property type="entry name" value="GAL4"/>
    <property type="match status" value="1"/>
</dbReference>
<dbReference type="OrthoDB" id="2534600at2759"/>
<dbReference type="OMA" id="WDFSWVL"/>
<dbReference type="SMART" id="SM00906">
    <property type="entry name" value="Fungal_trans"/>
    <property type="match status" value="1"/>
</dbReference>
<dbReference type="STRING" id="619300.G3AKR3"/>
<dbReference type="eggNOG" id="ENOG502S3FG">
    <property type="taxonomic scope" value="Eukaryota"/>
</dbReference>
<dbReference type="Gene3D" id="4.10.240.10">
    <property type="entry name" value="Zn(2)-C6 fungal-type DNA-binding domain"/>
    <property type="match status" value="1"/>
</dbReference>
<dbReference type="Pfam" id="PF04082">
    <property type="entry name" value="Fungal_trans"/>
    <property type="match status" value="1"/>
</dbReference>
<reference evidence="5 6" key="1">
    <citation type="journal article" date="2011" name="Proc. Natl. Acad. Sci. U.S.A.">
        <title>Comparative genomics of xylose-fermenting fungi for enhanced biofuel production.</title>
        <authorList>
            <person name="Wohlbach D.J."/>
            <person name="Kuo A."/>
            <person name="Sato T.K."/>
            <person name="Potts K.M."/>
            <person name="Salamov A.A."/>
            <person name="LaButti K.M."/>
            <person name="Sun H."/>
            <person name="Clum A."/>
            <person name="Pangilinan J.L."/>
            <person name="Lindquist E.A."/>
            <person name="Lucas S."/>
            <person name="Lapidus A."/>
            <person name="Jin M."/>
            <person name="Gunawan C."/>
            <person name="Balan V."/>
            <person name="Dale B.E."/>
            <person name="Jeffries T.W."/>
            <person name="Zinkel R."/>
            <person name="Barry K.W."/>
            <person name="Grigoriev I.V."/>
            <person name="Gasch A.P."/>
        </authorList>
    </citation>
    <scope>NUCLEOTIDE SEQUENCE [LARGE SCALE GENOMIC DNA]</scope>
    <source>
        <strain evidence="6">NRRL Y-27907 / 11-Y1</strain>
    </source>
</reference>
<feature type="region of interest" description="Disordered" evidence="3">
    <location>
        <begin position="793"/>
        <end position="817"/>
    </location>
</feature>
<dbReference type="EMBL" id="GL996501">
    <property type="protein sequence ID" value="EGW32967.1"/>
    <property type="molecule type" value="Genomic_DNA"/>
</dbReference>
<organism evidence="6">
    <name type="scientific">Spathaspora passalidarum (strain NRRL Y-27907 / 11-Y1)</name>
    <dbReference type="NCBI Taxonomy" id="619300"/>
    <lineage>
        <taxon>Eukaryota</taxon>
        <taxon>Fungi</taxon>
        <taxon>Dikarya</taxon>
        <taxon>Ascomycota</taxon>
        <taxon>Saccharomycotina</taxon>
        <taxon>Pichiomycetes</taxon>
        <taxon>Debaryomycetaceae</taxon>
        <taxon>Spathaspora</taxon>
    </lineage>
</organism>
<dbReference type="GO" id="GO:0000981">
    <property type="term" value="F:DNA-binding transcription factor activity, RNA polymerase II-specific"/>
    <property type="evidence" value="ECO:0007669"/>
    <property type="project" value="InterPro"/>
</dbReference>
<dbReference type="SMART" id="SM00066">
    <property type="entry name" value="GAL4"/>
    <property type="match status" value="1"/>
</dbReference>
<evidence type="ECO:0000313" key="6">
    <source>
        <dbReference type="Proteomes" id="UP000000709"/>
    </source>
</evidence>
<protein>
    <recommendedName>
        <fullName evidence="4">Zn(2)-C6 fungal-type domain-containing protein</fullName>
    </recommendedName>
</protein>
<dbReference type="GeneID" id="18870079"/>
<gene>
    <name evidence="5" type="ORF">SPAPADRAFT_137814</name>
</gene>
<keyword evidence="1" id="KW-0479">Metal-binding</keyword>
<dbReference type="InterPro" id="IPR052783">
    <property type="entry name" value="Metabolic/Drug-Res_Regulator"/>
</dbReference>
<evidence type="ECO:0000256" key="1">
    <source>
        <dbReference type="ARBA" id="ARBA00022723"/>
    </source>
</evidence>
<dbReference type="GO" id="GO:0006351">
    <property type="term" value="P:DNA-templated transcription"/>
    <property type="evidence" value="ECO:0007669"/>
    <property type="project" value="InterPro"/>
</dbReference>
<evidence type="ECO:0000313" key="5">
    <source>
        <dbReference type="EMBL" id="EGW32967.1"/>
    </source>
</evidence>
<evidence type="ECO:0000256" key="2">
    <source>
        <dbReference type="ARBA" id="ARBA00023242"/>
    </source>
</evidence>
<name>G3AKR3_SPAPN</name>
<dbReference type="KEGG" id="spaa:SPAPADRAFT_137814"/>
<dbReference type="RefSeq" id="XP_007374482.1">
    <property type="nucleotide sequence ID" value="XM_007374420.1"/>
</dbReference>
<dbReference type="CDD" id="cd12148">
    <property type="entry name" value="fungal_TF_MHR"/>
    <property type="match status" value="1"/>
</dbReference>
<feature type="domain" description="Zn(2)-C6 fungal-type" evidence="4">
    <location>
        <begin position="11"/>
        <end position="41"/>
    </location>
</feature>
<evidence type="ECO:0000256" key="3">
    <source>
        <dbReference type="SAM" id="MobiDB-lite"/>
    </source>
</evidence>
<dbReference type="GO" id="GO:0008270">
    <property type="term" value="F:zinc ion binding"/>
    <property type="evidence" value="ECO:0007669"/>
    <property type="project" value="InterPro"/>
</dbReference>
<dbReference type="InterPro" id="IPR007219">
    <property type="entry name" value="XnlR_reg_dom"/>
</dbReference>
<proteinExistence type="predicted"/>
<sequence>MNPKRQRVKQACDHCRSKKAKCDGLMPTCSSCKFNHETCTYAESSKRRGLPPGYTRDLEKKVALLSALIGELCHEDHTVKAKMRELIHDEDRMLRIIGESKWETSLITSLSDQFINKYGGKVPERKQYIKPEPNLSNQLQPPLAEDIPTIQIPAASQQPIPAVPVSVPVPAVPPVQHAMPPVASVQPTSTPFFYDPISDPSFFFNYDIFQFISDEVEPPTSAAWEPIALQYHGLSQLISGFTNRAIQKYNFARNPFRVGSIFNVSSFVNAIKPPPEIFAFPINSQAIVDDYFRIYHPWIPMLDRVSIVRQVSQLTKPRPPIPTDGGQSPPPDLNLIALVWAVLAIGQLAASPLEITNTQTYAKHAIVALENSITSTIETIQAQVLLGMYYYQIGLWDFSWVLISSGSRMAIDVRLMRPSAPGGPENEIEQSANGKKYITTLNNINRERTWASVFIINTVLAARMGRSPVVRAMDWPIPSINTDGWEEWESWEGDRTKIKLDAGRFLSTFNEAIKVVSIVNLAITSNIDTSKGMLDDEIGGVKIEQEQDFTNSNTLTIAKFKSMLNDWYDDLPDYCRIEQYTPDAIPAPIAFLHLGRDLTWCILAIRLSSLKDVDVSINNRILKSRDFQYTRAITSIRGIINERTVAHLQYYPFIDYFLIMCLNFPHMIDLPPHERDKVIRDFRSCLTSASATSIPCKISLDIYKLMNTDIDNSAKESPMIANLLNSPEESVPIGGRSKSLVNGVNNTSTPPPPRLIPSASFPPNTGASPMLPFPPASHMSHLEGLRAFRNDEAGMSTMRQLPRVNSGEYSVKDSHQR</sequence>
<evidence type="ECO:0000259" key="4">
    <source>
        <dbReference type="PROSITE" id="PS50048"/>
    </source>
</evidence>
<dbReference type="Proteomes" id="UP000000709">
    <property type="component" value="Unassembled WGS sequence"/>
</dbReference>
<dbReference type="PANTHER" id="PTHR47655">
    <property type="entry name" value="QUINIC ACID UTILIZATION ACTIVATOR"/>
    <property type="match status" value="1"/>
</dbReference>
<dbReference type="HOGENOM" id="CLU_011909_0_0_1"/>
<dbReference type="InterPro" id="IPR001138">
    <property type="entry name" value="Zn2Cys6_DnaBD"/>
</dbReference>
<dbReference type="AlphaFoldDB" id="G3AKR3"/>
<dbReference type="PANTHER" id="PTHR47655:SF2">
    <property type="entry name" value="QUINIC ACID UTILIZATION ACTIVATOR"/>
    <property type="match status" value="1"/>
</dbReference>
<dbReference type="Pfam" id="PF00172">
    <property type="entry name" value="Zn_clus"/>
    <property type="match status" value="1"/>
</dbReference>
<dbReference type="GO" id="GO:0003677">
    <property type="term" value="F:DNA binding"/>
    <property type="evidence" value="ECO:0007669"/>
    <property type="project" value="InterPro"/>
</dbReference>
<dbReference type="SUPFAM" id="SSF57701">
    <property type="entry name" value="Zn2/Cys6 DNA-binding domain"/>
    <property type="match status" value="1"/>
</dbReference>
<dbReference type="PROSITE" id="PS00463">
    <property type="entry name" value="ZN2_CY6_FUNGAL_1"/>
    <property type="match status" value="1"/>
</dbReference>